<reference evidence="1 3" key="1">
    <citation type="submission" date="2018-09" db="EMBL/GenBank/DDBJ databases">
        <title>Genomic investigation of the strawberry pathogen Phytophthora fragariae indicates pathogenicity is determined by transcriptional variation in three key races.</title>
        <authorList>
            <person name="Adams T.M."/>
            <person name="Armitage A.D."/>
            <person name="Sobczyk M.K."/>
            <person name="Bates H.J."/>
            <person name="Dunwell J.M."/>
            <person name="Nellist C.F."/>
            <person name="Harrison R.J."/>
        </authorList>
    </citation>
    <scope>NUCLEOTIDE SEQUENCE [LARGE SCALE GENOMIC DNA]</scope>
    <source>
        <strain evidence="1 3">SCRP249</strain>
        <strain evidence="2 4">SCRP333</strain>
    </source>
</reference>
<evidence type="ECO:0000313" key="3">
    <source>
        <dbReference type="Proteomes" id="UP000429607"/>
    </source>
</evidence>
<dbReference type="Proteomes" id="UP000434957">
    <property type="component" value="Unassembled WGS sequence"/>
</dbReference>
<protein>
    <submittedName>
        <fullName evidence="1">Uncharacterized protein</fullName>
    </submittedName>
</protein>
<sequence length="93" mass="10571">MLPLSPVVALSAILEDQEQVLDRVRRDVHELLVAVELKRQMRVRHRLSAACLGSPHLSAWTLLYEYGTDENLLNVTTLTRAAFDELLARFAPF</sequence>
<evidence type="ECO:0000313" key="1">
    <source>
        <dbReference type="EMBL" id="KAE9003628.1"/>
    </source>
</evidence>
<dbReference type="AlphaFoldDB" id="A0A6A3KDE1"/>
<name>A0A6A3KDE1_9STRA</name>
<comment type="caution">
    <text evidence="1">The sequence shown here is derived from an EMBL/GenBank/DDBJ whole genome shotgun (WGS) entry which is preliminary data.</text>
</comment>
<dbReference type="EMBL" id="QXFV01001534">
    <property type="protein sequence ID" value="KAE9003628.1"/>
    <property type="molecule type" value="Genomic_DNA"/>
</dbReference>
<accession>A0A6A3KDE1</accession>
<evidence type="ECO:0000313" key="2">
    <source>
        <dbReference type="EMBL" id="KAE9275181.1"/>
    </source>
</evidence>
<organism evidence="1 3">
    <name type="scientific">Phytophthora rubi</name>
    <dbReference type="NCBI Taxonomy" id="129364"/>
    <lineage>
        <taxon>Eukaryota</taxon>
        <taxon>Sar</taxon>
        <taxon>Stramenopiles</taxon>
        <taxon>Oomycota</taxon>
        <taxon>Peronosporomycetes</taxon>
        <taxon>Peronosporales</taxon>
        <taxon>Peronosporaceae</taxon>
        <taxon>Phytophthora</taxon>
    </lineage>
</organism>
<evidence type="ECO:0000313" key="4">
    <source>
        <dbReference type="Proteomes" id="UP000434957"/>
    </source>
</evidence>
<keyword evidence="4" id="KW-1185">Reference proteome</keyword>
<dbReference type="EMBL" id="QXFT01004913">
    <property type="protein sequence ID" value="KAE9275181.1"/>
    <property type="molecule type" value="Genomic_DNA"/>
</dbReference>
<dbReference type="Proteomes" id="UP000429607">
    <property type="component" value="Unassembled WGS sequence"/>
</dbReference>
<proteinExistence type="predicted"/>
<gene>
    <name evidence="1" type="ORF">PR001_g17930</name>
    <name evidence="2" type="ORF">PR003_g29406</name>
</gene>